<dbReference type="PROSITE" id="PS00737">
    <property type="entry name" value="THIOLASE_2"/>
    <property type="match status" value="1"/>
</dbReference>
<dbReference type="GO" id="GO:0003988">
    <property type="term" value="F:acetyl-CoA C-acyltransferase activity"/>
    <property type="evidence" value="ECO:0007669"/>
    <property type="project" value="UniProtKB-EC"/>
</dbReference>
<name>A0A8S1M9C0_PARPR</name>
<dbReference type="CDD" id="cd00751">
    <property type="entry name" value="thiolase"/>
    <property type="match status" value="1"/>
</dbReference>
<evidence type="ECO:0000256" key="4">
    <source>
        <dbReference type="ARBA" id="ARBA00022946"/>
    </source>
</evidence>
<evidence type="ECO:0000313" key="12">
    <source>
        <dbReference type="Proteomes" id="UP000688137"/>
    </source>
</evidence>
<evidence type="ECO:0000259" key="9">
    <source>
        <dbReference type="Pfam" id="PF00108"/>
    </source>
</evidence>
<evidence type="ECO:0000256" key="8">
    <source>
        <dbReference type="RuleBase" id="RU003557"/>
    </source>
</evidence>
<keyword evidence="5" id="KW-0443">Lipid metabolism</keyword>
<dbReference type="InterPro" id="IPR020617">
    <property type="entry name" value="Thiolase_C"/>
</dbReference>
<dbReference type="PIRSF" id="PIRSF000429">
    <property type="entry name" value="Ac-CoA_Ac_transf"/>
    <property type="match status" value="1"/>
</dbReference>
<evidence type="ECO:0000256" key="3">
    <source>
        <dbReference type="ARBA" id="ARBA00022832"/>
    </source>
</evidence>
<dbReference type="AlphaFoldDB" id="A0A8S1M9C0"/>
<dbReference type="InterPro" id="IPR020610">
    <property type="entry name" value="Thiolase_AS"/>
</dbReference>
<feature type="domain" description="Thiolase N-terminal" evidence="9">
    <location>
        <begin position="25"/>
        <end position="279"/>
    </location>
</feature>
<evidence type="ECO:0000313" key="11">
    <source>
        <dbReference type="EMBL" id="CAD8076379.1"/>
    </source>
</evidence>
<dbReference type="InterPro" id="IPR020616">
    <property type="entry name" value="Thiolase_N"/>
</dbReference>
<dbReference type="NCBIfam" id="TIGR01930">
    <property type="entry name" value="AcCoA-C-Actrans"/>
    <property type="match status" value="1"/>
</dbReference>
<reference evidence="11" key="1">
    <citation type="submission" date="2021-01" db="EMBL/GenBank/DDBJ databases">
        <authorList>
            <consortium name="Genoscope - CEA"/>
            <person name="William W."/>
        </authorList>
    </citation>
    <scope>NUCLEOTIDE SEQUENCE</scope>
</reference>
<dbReference type="PANTHER" id="PTHR43853">
    <property type="entry name" value="3-KETOACYL-COA THIOLASE, PEROXISOMAL"/>
    <property type="match status" value="1"/>
</dbReference>
<dbReference type="GO" id="GO:0010124">
    <property type="term" value="P:phenylacetate catabolic process"/>
    <property type="evidence" value="ECO:0007669"/>
    <property type="project" value="TreeGrafter"/>
</dbReference>
<dbReference type="Pfam" id="PF00108">
    <property type="entry name" value="Thiolase_N"/>
    <property type="match status" value="1"/>
</dbReference>
<gene>
    <name evidence="11" type="ORF">PPRIM_AZ9-3.1.T0560077</name>
</gene>
<dbReference type="EMBL" id="CAJJDM010000057">
    <property type="protein sequence ID" value="CAD8076379.1"/>
    <property type="molecule type" value="Genomic_DNA"/>
</dbReference>
<comment type="caution">
    <text evidence="11">The sequence shown here is derived from an EMBL/GenBank/DDBJ whole genome shotgun (WGS) entry which is preliminary data.</text>
</comment>
<dbReference type="InterPro" id="IPR050215">
    <property type="entry name" value="Thiolase-like_sf_Thiolase"/>
</dbReference>
<accession>A0A8S1M9C0</accession>
<dbReference type="PROSITE" id="PS00099">
    <property type="entry name" value="THIOLASE_3"/>
    <property type="match status" value="1"/>
</dbReference>
<dbReference type="EC" id="2.3.1.16" evidence="7"/>
<dbReference type="Proteomes" id="UP000688137">
    <property type="component" value="Unassembled WGS sequence"/>
</dbReference>
<feature type="domain" description="Thiolase C-terminal" evidence="10">
    <location>
        <begin position="288"/>
        <end position="408"/>
    </location>
</feature>
<dbReference type="PANTHER" id="PTHR43853:SF8">
    <property type="entry name" value="3-KETOACYL-COA THIOLASE, PEROXISOMAL"/>
    <property type="match status" value="1"/>
</dbReference>
<dbReference type="Pfam" id="PF02803">
    <property type="entry name" value="Thiolase_C"/>
    <property type="match status" value="1"/>
</dbReference>
<sequence length="412" mass="43727">MNRIQHLSTQVNNCTPVPAKSDNDVVICGAVRTPLTKAKKGLLRDTPPEVLLSTAFTGLLQRTKVDPKLIQDIVVGNVNQPGSGAIVSKMAAFLAGFPDTTCLTAINRFCSSGIEACAVIAAKIRTGMLDIGIGAGVEQMTMYDMQSQMNAELLSDAIFDHPCARDCLLGMGQTSENVAAQFGITRLQQDKFAYESQQKAYKAQSEGLYKDEIVPVKITIKDGDKTKEILVTEDDGIRKETTLEGLGKLKPAFGKDGSTTAGNSSQVTDGAAAVLLARRSVAKKLGLPILGRFLDYTVAGVPPGIMGIGPAAAIPQLLQRNSLKPNDICIYEINEAFASQSVYCVEKIGIDPTRVNPKGGAIALGHPLGCTGARQVATLLPEMKRKKAKYGVISMCIATGMGAAALIENEQN</sequence>
<comment type="similarity">
    <text evidence="1 8">Belongs to the thiolase-like superfamily. Thiolase family.</text>
</comment>
<evidence type="ECO:0000256" key="2">
    <source>
        <dbReference type="ARBA" id="ARBA00022679"/>
    </source>
</evidence>
<evidence type="ECO:0000256" key="1">
    <source>
        <dbReference type="ARBA" id="ARBA00010982"/>
    </source>
</evidence>
<evidence type="ECO:0000259" key="10">
    <source>
        <dbReference type="Pfam" id="PF02803"/>
    </source>
</evidence>
<protein>
    <recommendedName>
        <fullName evidence="7">acetyl-CoA C-acyltransferase</fullName>
        <ecNumber evidence="7">2.3.1.16</ecNumber>
    </recommendedName>
</protein>
<dbReference type="FunFam" id="3.40.47.10:FF:000010">
    <property type="entry name" value="Acetyl-CoA acetyltransferase (Thiolase)"/>
    <property type="match status" value="1"/>
</dbReference>
<keyword evidence="4" id="KW-0809">Transit peptide</keyword>
<dbReference type="GO" id="GO:0006635">
    <property type="term" value="P:fatty acid beta-oxidation"/>
    <property type="evidence" value="ECO:0007669"/>
    <property type="project" value="TreeGrafter"/>
</dbReference>
<dbReference type="InterPro" id="IPR020613">
    <property type="entry name" value="Thiolase_CS"/>
</dbReference>
<keyword evidence="12" id="KW-1185">Reference proteome</keyword>
<evidence type="ECO:0000256" key="7">
    <source>
        <dbReference type="ARBA" id="ARBA00024073"/>
    </source>
</evidence>
<dbReference type="InterPro" id="IPR002155">
    <property type="entry name" value="Thiolase"/>
</dbReference>
<dbReference type="OMA" id="QMGMDHL"/>
<organism evidence="11 12">
    <name type="scientific">Paramecium primaurelia</name>
    <dbReference type="NCBI Taxonomy" id="5886"/>
    <lineage>
        <taxon>Eukaryota</taxon>
        <taxon>Sar</taxon>
        <taxon>Alveolata</taxon>
        <taxon>Ciliophora</taxon>
        <taxon>Intramacronucleata</taxon>
        <taxon>Oligohymenophorea</taxon>
        <taxon>Peniculida</taxon>
        <taxon>Parameciidae</taxon>
        <taxon>Paramecium</taxon>
    </lineage>
</organism>
<keyword evidence="3" id="KW-0276">Fatty acid metabolism</keyword>
<keyword evidence="2 8" id="KW-0808">Transferase</keyword>
<evidence type="ECO:0000256" key="6">
    <source>
        <dbReference type="ARBA" id="ARBA00023315"/>
    </source>
</evidence>
<proteinExistence type="inferred from homology"/>
<dbReference type="GO" id="GO:0005777">
    <property type="term" value="C:peroxisome"/>
    <property type="evidence" value="ECO:0007669"/>
    <property type="project" value="TreeGrafter"/>
</dbReference>
<keyword evidence="6 8" id="KW-0012">Acyltransferase</keyword>
<evidence type="ECO:0000256" key="5">
    <source>
        <dbReference type="ARBA" id="ARBA00023098"/>
    </source>
</evidence>